<dbReference type="RefSeq" id="WP_219070841.1">
    <property type="nucleotide sequence ID" value="NZ_CAJUXY010000127.1"/>
</dbReference>
<feature type="domain" description="DUF4277" evidence="1">
    <location>
        <begin position="45"/>
        <end position="91"/>
    </location>
</feature>
<dbReference type="Proteomes" id="UP001056610">
    <property type="component" value="Chromosome"/>
</dbReference>
<name>A0ABY4QIH1_9MYCO</name>
<proteinExistence type="predicted"/>
<organism evidence="2 3">
    <name type="scientific">Candidatus Mycobacterium methanotrophicum</name>
    <dbReference type="NCBI Taxonomy" id="2943498"/>
    <lineage>
        <taxon>Bacteria</taxon>
        <taxon>Bacillati</taxon>
        <taxon>Actinomycetota</taxon>
        <taxon>Actinomycetes</taxon>
        <taxon>Mycobacteriales</taxon>
        <taxon>Mycobacteriaceae</taxon>
        <taxon>Mycobacterium</taxon>
    </lineage>
</organism>
<keyword evidence="3" id="KW-1185">Reference proteome</keyword>
<evidence type="ECO:0000313" key="2">
    <source>
        <dbReference type="EMBL" id="UQX10339.1"/>
    </source>
</evidence>
<dbReference type="Pfam" id="PF14104">
    <property type="entry name" value="DUF4277"/>
    <property type="match status" value="1"/>
</dbReference>
<dbReference type="InterPro" id="IPR025457">
    <property type="entry name" value="DUF4277"/>
</dbReference>
<reference evidence="2" key="1">
    <citation type="submission" date="2022-05" db="EMBL/GenBank/DDBJ databases">
        <title>A methanotrophic Mycobacterium dominates a cave microbial ecosystem.</title>
        <authorList>
            <person name="Van Spanning R.J.M."/>
            <person name="Guan Q."/>
            <person name="Melkonian C."/>
            <person name="Gallant J."/>
            <person name="Polerecky L."/>
            <person name="Flot J.-F."/>
            <person name="Brandt B.W."/>
            <person name="Braster M."/>
            <person name="Iturbe Espinoza P."/>
            <person name="Aerts J."/>
            <person name="Meima-Franke M."/>
            <person name="Piersma S.R."/>
            <person name="Bunduc C."/>
            <person name="Ummels R."/>
            <person name="Pain A."/>
            <person name="Fleming E.J."/>
            <person name="van der Wel N."/>
            <person name="Gherman V.D."/>
            <person name="Sarbu S.M."/>
            <person name="Bodelier P.L.E."/>
            <person name="Bitter W."/>
        </authorList>
    </citation>
    <scope>NUCLEOTIDE SEQUENCE</scope>
    <source>
        <strain evidence="2">Sulfur Cave</strain>
    </source>
</reference>
<evidence type="ECO:0000313" key="3">
    <source>
        <dbReference type="Proteomes" id="UP001056610"/>
    </source>
</evidence>
<protein>
    <submittedName>
        <fullName evidence="2">DUF4277 domain-containing protein</fullName>
    </submittedName>
</protein>
<accession>A0ABY4QIH1</accession>
<dbReference type="EMBL" id="CP097320">
    <property type="protein sequence ID" value="UQX10339.1"/>
    <property type="molecule type" value="Genomic_DNA"/>
</dbReference>
<evidence type="ECO:0000259" key="1">
    <source>
        <dbReference type="Pfam" id="PF14104"/>
    </source>
</evidence>
<gene>
    <name evidence="2" type="ORF">M5I08_19755</name>
</gene>
<sequence length="140" mass="15129">MGRLVIWILWSPVLGIVDRGQLGDVTCQQATVRVRYGPASTEQVLGALPVAAGLCRRLDIAGIIDRAVPAREIAHATHGQVIEALIANRLTAPSPMIHVGALATLRLRTATTDATPEIAQPDALQLRLLHLLDIDPRRTR</sequence>